<gene>
    <name evidence="2" type="ORF">PDE001_LOCUS706</name>
</gene>
<keyword evidence="3" id="KW-1185">Reference proteome</keyword>
<feature type="region of interest" description="Disordered" evidence="1">
    <location>
        <begin position="56"/>
        <end position="77"/>
    </location>
</feature>
<reference evidence="2" key="1">
    <citation type="submission" date="2022-12" db="EMBL/GenBank/DDBJ databases">
        <authorList>
            <person name="Webb A."/>
        </authorList>
    </citation>
    <scope>NUCLEOTIDE SEQUENCE</scope>
    <source>
        <strain evidence="2">Pd1</strain>
    </source>
</reference>
<evidence type="ECO:0000256" key="1">
    <source>
        <dbReference type="SAM" id="MobiDB-lite"/>
    </source>
</evidence>
<protein>
    <submittedName>
        <fullName evidence="2">Uncharacterized protein</fullName>
    </submittedName>
</protein>
<organism evidence="2 3">
    <name type="scientific">Peronospora destructor</name>
    <dbReference type="NCBI Taxonomy" id="86335"/>
    <lineage>
        <taxon>Eukaryota</taxon>
        <taxon>Sar</taxon>
        <taxon>Stramenopiles</taxon>
        <taxon>Oomycota</taxon>
        <taxon>Peronosporomycetes</taxon>
        <taxon>Peronosporales</taxon>
        <taxon>Peronosporaceae</taxon>
        <taxon>Peronospora</taxon>
    </lineage>
</organism>
<accession>A0AAV0T0U5</accession>
<feature type="compositionally biased region" description="Gly residues" evidence="1">
    <location>
        <begin position="56"/>
        <end position="70"/>
    </location>
</feature>
<evidence type="ECO:0000313" key="2">
    <source>
        <dbReference type="EMBL" id="CAI5711942.1"/>
    </source>
</evidence>
<proteinExistence type="predicted"/>
<name>A0AAV0T0U5_9STRA</name>
<dbReference type="AlphaFoldDB" id="A0AAV0T0U5"/>
<dbReference type="EMBL" id="CANTFM010000113">
    <property type="protein sequence ID" value="CAI5711942.1"/>
    <property type="molecule type" value="Genomic_DNA"/>
</dbReference>
<dbReference type="Proteomes" id="UP001162029">
    <property type="component" value="Unassembled WGS sequence"/>
</dbReference>
<evidence type="ECO:0000313" key="3">
    <source>
        <dbReference type="Proteomes" id="UP001162029"/>
    </source>
</evidence>
<comment type="caution">
    <text evidence="2">The sequence shown here is derived from an EMBL/GenBank/DDBJ whole genome shotgun (WGS) entry which is preliminary data.</text>
</comment>
<sequence length="195" mass="21384">MQKFSFKSWRDDAMLKQTLFGTLQEALGLTACGEEIGAVPQRVVVFTTVGGFGRGRGGGRGGGGGGGGRKNVGCQQRRQEQKDYTEGMLVKDLAFDIVSMVMKQTNESDTLSGKVRHSLLAFLVGVLCSCRLGASYTMLEVLKMLVTSYKAVAPNAADPGHQRQRQRELVFYIVYVTLIEATAYVKRSAPMQRQY</sequence>